<keyword evidence="8" id="KW-1185">Reference proteome</keyword>
<proteinExistence type="inferred from homology"/>
<dbReference type="GO" id="GO:0006310">
    <property type="term" value="P:DNA recombination"/>
    <property type="evidence" value="ECO:0007669"/>
    <property type="project" value="UniProtKB-KW"/>
</dbReference>
<dbReference type="GO" id="GO:0003677">
    <property type="term" value="F:DNA binding"/>
    <property type="evidence" value="ECO:0007669"/>
    <property type="project" value="UniProtKB-KW"/>
</dbReference>
<accession>A0A3S3SBL5</accession>
<dbReference type="InterPro" id="IPR010998">
    <property type="entry name" value="Integrase_recombinase_N"/>
</dbReference>
<dbReference type="PANTHER" id="PTHR30629:SF2">
    <property type="entry name" value="PROPHAGE INTEGRASE INTS-RELATED"/>
    <property type="match status" value="1"/>
</dbReference>
<dbReference type="SUPFAM" id="SSF56349">
    <property type="entry name" value="DNA breaking-rejoining enzymes"/>
    <property type="match status" value="1"/>
</dbReference>
<evidence type="ECO:0000256" key="3">
    <source>
        <dbReference type="ARBA" id="ARBA00023125"/>
    </source>
</evidence>
<dbReference type="InterPro" id="IPR013762">
    <property type="entry name" value="Integrase-like_cat_sf"/>
</dbReference>
<name>A0A3S3SBL5_9BURK</name>
<dbReference type="OrthoDB" id="9775880at2"/>
<evidence type="ECO:0000256" key="2">
    <source>
        <dbReference type="ARBA" id="ARBA00022908"/>
    </source>
</evidence>
<dbReference type="GO" id="GO:0015074">
    <property type="term" value="P:DNA integration"/>
    <property type="evidence" value="ECO:0007669"/>
    <property type="project" value="UniProtKB-KW"/>
</dbReference>
<keyword evidence="3" id="KW-0238">DNA-binding</keyword>
<dbReference type="InterPro" id="IPR025166">
    <property type="entry name" value="Integrase_DNA_bind_dom"/>
</dbReference>
<dbReference type="RefSeq" id="WP_128198794.1">
    <property type="nucleotide sequence ID" value="NZ_SACT01000004.1"/>
</dbReference>
<gene>
    <name evidence="7" type="ORF">ENE75_13190</name>
</gene>
<feature type="compositionally biased region" description="Polar residues" evidence="5">
    <location>
        <begin position="434"/>
        <end position="449"/>
    </location>
</feature>
<dbReference type="AlphaFoldDB" id="A0A3S3SBL5"/>
<evidence type="ECO:0000256" key="1">
    <source>
        <dbReference type="ARBA" id="ARBA00008857"/>
    </source>
</evidence>
<protein>
    <submittedName>
        <fullName evidence="7">DUF4102 domain-containing protein</fullName>
    </submittedName>
</protein>
<dbReference type="Gene3D" id="1.10.150.130">
    <property type="match status" value="1"/>
</dbReference>
<feature type="region of interest" description="Disordered" evidence="5">
    <location>
        <begin position="423"/>
        <end position="449"/>
    </location>
</feature>
<dbReference type="Proteomes" id="UP000288178">
    <property type="component" value="Unassembled WGS sequence"/>
</dbReference>
<comment type="caution">
    <text evidence="7">The sequence shown here is derived from an EMBL/GenBank/DDBJ whole genome shotgun (WGS) entry which is preliminary data.</text>
</comment>
<comment type="similarity">
    <text evidence="1">Belongs to the 'phage' integrase family.</text>
</comment>
<evidence type="ECO:0000313" key="7">
    <source>
        <dbReference type="EMBL" id="RVT50768.1"/>
    </source>
</evidence>
<dbReference type="Pfam" id="PF13356">
    <property type="entry name" value="Arm-DNA-bind_3"/>
    <property type="match status" value="1"/>
</dbReference>
<dbReference type="EMBL" id="SACT01000004">
    <property type="protein sequence ID" value="RVT50768.1"/>
    <property type="molecule type" value="Genomic_DNA"/>
</dbReference>
<evidence type="ECO:0000313" key="8">
    <source>
        <dbReference type="Proteomes" id="UP000288178"/>
    </source>
</evidence>
<keyword evidence="4" id="KW-0233">DNA recombination</keyword>
<evidence type="ECO:0000256" key="5">
    <source>
        <dbReference type="SAM" id="MobiDB-lite"/>
    </source>
</evidence>
<dbReference type="Gene3D" id="1.10.443.10">
    <property type="entry name" value="Intergrase catalytic core"/>
    <property type="match status" value="1"/>
</dbReference>
<feature type="domain" description="Integrase DNA-binding" evidence="6">
    <location>
        <begin position="4"/>
        <end position="95"/>
    </location>
</feature>
<dbReference type="InterPro" id="IPR050808">
    <property type="entry name" value="Phage_Integrase"/>
</dbReference>
<organism evidence="7 8">
    <name type="scientific">Rubrivivax albus</name>
    <dbReference type="NCBI Taxonomy" id="2499835"/>
    <lineage>
        <taxon>Bacteria</taxon>
        <taxon>Pseudomonadati</taxon>
        <taxon>Pseudomonadota</taxon>
        <taxon>Betaproteobacteria</taxon>
        <taxon>Burkholderiales</taxon>
        <taxon>Sphaerotilaceae</taxon>
        <taxon>Rubrivivax</taxon>
    </lineage>
</organism>
<reference evidence="7 8" key="1">
    <citation type="submission" date="2019-01" db="EMBL/GenBank/DDBJ databases">
        <authorList>
            <person name="Chen W.-M."/>
        </authorList>
    </citation>
    <scope>NUCLEOTIDE SEQUENCE [LARGE SCALE GENOMIC DNA]</scope>
    <source>
        <strain evidence="7 8">ICH-3</strain>
    </source>
</reference>
<dbReference type="InterPro" id="IPR011010">
    <property type="entry name" value="DNA_brk_join_enz"/>
</dbReference>
<dbReference type="InterPro" id="IPR038488">
    <property type="entry name" value="Integrase_DNA-bd_sf"/>
</dbReference>
<evidence type="ECO:0000256" key="4">
    <source>
        <dbReference type="ARBA" id="ARBA00023172"/>
    </source>
</evidence>
<sequence>MPVLTVKALDACKPRDKPYKVTIERGLQMRIAPDGQRTLLVRYSVKGSGVERQVRLPRTYGDAPHQMRLAEARAEAARIRALAYEGIDWRAEQEAAAAVAKAGSVSSPTPELACTTLAEALREYVSRKRRAKDGLALKARTRAEYLAMVAGPSVSAKNRKIAPGLLHGLADKPLASITAQEIRSLYDQASATSPRQAAYAMQVLRAVLRWHGAQVPGNPLGVDTPGRDRIVLPPARGRPAPIPPDRLAAWWRAASNAHSKVAADALMFQLLTGCRGVEIHGSKKHGYPPIRVADVDMGSASITLLDTKNRTDHRLLLSRQAFAIVKRRMVGLKADDPLFPVCDLRKTLQSINTQAKVHVLPHGLRSTFASIAEPLVPASVLKRMLNHSVAGDVTLNHYIGRSDDQLRAGWQAVADFVVHQAGTGASPASHEGQGATTELRQPTAAESPQ</sequence>
<keyword evidence="2" id="KW-0229">DNA integration</keyword>
<dbReference type="Gene3D" id="3.30.160.390">
    <property type="entry name" value="Integrase, DNA-binding domain"/>
    <property type="match status" value="1"/>
</dbReference>
<dbReference type="PANTHER" id="PTHR30629">
    <property type="entry name" value="PROPHAGE INTEGRASE"/>
    <property type="match status" value="1"/>
</dbReference>
<evidence type="ECO:0000259" key="6">
    <source>
        <dbReference type="Pfam" id="PF13356"/>
    </source>
</evidence>